<proteinExistence type="predicted"/>
<name>A0A2U0UP55_9BACT</name>
<organism evidence="1 2">
    <name type="scientific">Hallella colorans</name>
    <dbReference type="NCBI Taxonomy" id="1703337"/>
    <lineage>
        <taxon>Bacteria</taxon>
        <taxon>Pseudomonadati</taxon>
        <taxon>Bacteroidota</taxon>
        <taxon>Bacteroidia</taxon>
        <taxon>Bacteroidales</taxon>
        <taxon>Prevotellaceae</taxon>
        <taxon>Hallella</taxon>
    </lineage>
</organism>
<dbReference type="EMBL" id="QENY01000001">
    <property type="protein sequence ID" value="PVX59408.1"/>
    <property type="molecule type" value="Genomic_DNA"/>
</dbReference>
<comment type="caution">
    <text evidence="1">The sequence shown here is derived from an EMBL/GenBank/DDBJ whole genome shotgun (WGS) entry which is preliminary data.</text>
</comment>
<gene>
    <name evidence="1" type="ORF">C7379_101180</name>
</gene>
<keyword evidence="2" id="KW-1185">Reference proteome</keyword>
<evidence type="ECO:0000313" key="2">
    <source>
        <dbReference type="Proteomes" id="UP000245870"/>
    </source>
</evidence>
<dbReference type="Proteomes" id="UP000245870">
    <property type="component" value="Unassembled WGS sequence"/>
</dbReference>
<reference evidence="1 2" key="1">
    <citation type="submission" date="2018-05" db="EMBL/GenBank/DDBJ databases">
        <title>Genomic Encyclopedia of Type Strains, Phase IV (KMG-IV): sequencing the most valuable type-strain genomes for metagenomic binning, comparative biology and taxonomic classification.</title>
        <authorList>
            <person name="Goeker M."/>
        </authorList>
    </citation>
    <scope>NUCLEOTIDE SEQUENCE [LARGE SCALE GENOMIC DNA]</scope>
    <source>
        <strain evidence="1 2">DSM 100333</strain>
    </source>
</reference>
<protein>
    <submittedName>
        <fullName evidence="1">Uncharacterized protein</fullName>
    </submittedName>
</protein>
<sequence>MLFIRVFDIFQVITKKQLIMSYNIFSKFLYCTIAITSMSLIACNKDDDHFYVEKFHNKMVYISLQDMQGKIVDDSITIAKLTGFKEKITDLRGATQERPFDYEDILYINNTWYYTIVPSSRYNVKFPGRGIYIATDTISFANTKYELQQKVDFDLQKEEYAKVVWTKIDGQTVTSLLPNLEGTYIKLSYR</sequence>
<evidence type="ECO:0000313" key="1">
    <source>
        <dbReference type="EMBL" id="PVX59408.1"/>
    </source>
</evidence>
<dbReference type="AlphaFoldDB" id="A0A2U0UP55"/>
<accession>A0A2U0UP55</accession>